<evidence type="ECO:0000256" key="4">
    <source>
        <dbReference type="SAM" id="Coils"/>
    </source>
</evidence>
<dbReference type="EMBL" id="JBIPKE010000017">
    <property type="protein sequence ID" value="MFH6984463.1"/>
    <property type="molecule type" value="Genomic_DNA"/>
</dbReference>
<organism evidence="7 8">
    <name type="scientific">Marinoscillum luteum</name>
    <dbReference type="NCBI Taxonomy" id="861051"/>
    <lineage>
        <taxon>Bacteria</taxon>
        <taxon>Pseudomonadati</taxon>
        <taxon>Bacteroidota</taxon>
        <taxon>Cytophagia</taxon>
        <taxon>Cytophagales</taxon>
        <taxon>Reichenbachiellaceae</taxon>
        <taxon>Marinoscillum</taxon>
    </lineage>
</organism>
<keyword evidence="8" id="KW-1185">Reference proteome</keyword>
<dbReference type="CDD" id="cd16917">
    <property type="entry name" value="HATPase_UhpB-NarQ-NarX-like"/>
    <property type="match status" value="1"/>
</dbReference>
<dbReference type="Gene3D" id="1.20.5.1930">
    <property type="match status" value="1"/>
</dbReference>
<dbReference type="InterPro" id="IPR011712">
    <property type="entry name" value="Sig_transdc_His_kin_sub3_dim/P"/>
</dbReference>
<keyword evidence="1" id="KW-0808">Transferase</keyword>
<keyword evidence="5" id="KW-0472">Membrane</keyword>
<sequence>MISKFINFFIPRQRQENAEEHRQYKLVTYFVIVTFLFDLNYISLSSTIGFEMGMRIMAITAGAHLLQAFAIRLDWPLWLVSNLYVLFGVFGVVGCTYYSGGFYSPVIVWLASSPIVALLMAGKRSGFVWMFINAAMVVVFALMAKNGYEFPVDYAAEWSNFFIANTFFGLVIIIFVVALVFENGKNTALRKLAQKNILLAEEKKKTALYALSQEIHDNVGQTLFLAKLNLSTFDLVPDDERERVKNSMELLSQAIDKLRDISSTLNEENITNFSLLNSLKVDMETISGIGALKTKLEVQGEVQKLNSKTEFVLYRIAQEVINNVIKHSQAAHLHVKLIFSSNLLTMYFKDDGVGMNSEQLLKDGQGMRNMRERTAGIQGEINFSSSENSGVEVTVKAPFYS</sequence>
<keyword evidence="5" id="KW-1133">Transmembrane helix</keyword>
<protein>
    <submittedName>
        <fullName evidence="7">Sensor histidine kinase</fullName>
    </submittedName>
</protein>
<dbReference type="InterPro" id="IPR050482">
    <property type="entry name" value="Sensor_HK_TwoCompSys"/>
</dbReference>
<dbReference type="Pfam" id="PF07730">
    <property type="entry name" value="HisKA_3"/>
    <property type="match status" value="1"/>
</dbReference>
<dbReference type="PANTHER" id="PTHR24421">
    <property type="entry name" value="NITRATE/NITRITE SENSOR PROTEIN NARX-RELATED"/>
    <property type="match status" value="1"/>
</dbReference>
<keyword evidence="3" id="KW-0902">Two-component regulatory system</keyword>
<feature type="domain" description="Histidine kinase" evidence="6">
    <location>
        <begin position="210"/>
        <end position="401"/>
    </location>
</feature>
<keyword evidence="5" id="KW-0812">Transmembrane</keyword>
<reference evidence="7 8" key="1">
    <citation type="journal article" date="2013" name="Int. J. Syst. Evol. Microbiol.">
        <title>Marinoscillum luteum sp. nov., isolated from marine sediment.</title>
        <authorList>
            <person name="Cha I.T."/>
            <person name="Park S.J."/>
            <person name="Kim S.J."/>
            <person name="Kim J.G."/>
            <person name="Jung M.Y."/>
            <person name="Shin K.S."/>
            <person name="Kwon K.K."/>
            <person name="Yang S.H."/>
            <person name="Seo Y.S."/>
            <person name="Rhee S.K."/>
        </authorList>
    </citation>
    <scope>NUCLEOTIDE SEQUENCE [LARGE SCALE GENOMIC DNA]</scope>
    <source>
        <strain evidence="7 8">KCTC 23939</strain>
    </source>
</reference>
<dbReference type="RefSeq" id="WP_395417810.1">
    <property type="nucleotide sequence ID" value="NZ_JBIPKE010000017.1"/>
</dbReference>
<dbReference type="Proteomes" id="UP001610063">
    <property type="component" value="Unassembled WGS sequence"/>
</dbReference>
<feature type="transmembrane region" description="Helical" evidence="5">
    <location>
        <begin position="106"/>
        <end position="122"/>
    </location>
</feature>
<dbReference type="PANTHER" id="PTHR24421:SF59">
    <property type="entry name" value="OXYGEN SENSOR HISTIDINE KINASE NREB"/>
    <property type="match status" value="1"/>
</dbReference>
<dbReference type="InterPro" id="IPR036890">
    <property type="entry name" value="HATPase_C_sf"/>
</dbReference>
<feature type="transmembrane region" description="Helical" evidence="5">
    <location>
        <begin position="127"/>
        <end position="148"/>
    </location>
</feature>
<evidence type="ECO:0000313" key="8">
    <source>
        <dbReference type="Proteomes" id="UP001610063"/>
    </source>
</evidence>
<evidence type="ECO:0000313" key="7">
    <source>
        <dbReference type="EMBL" id="MFH6984463.1"/>
    </source>
</evidence>
<dbReference type="InterPro" id="IPR005467">
    <property type="entry name" value="His_kinase_dom"/>
</dbReference>
<gene>
    <name evidence="7" type="ORF">ACHKAR_13500</name>
</gene>
<feature type="transmembrane region" description="Helical" evidence="5">
    <location>
        <begin position="160"/>
        <end position="181"/>
    </location>
</feature>
<dbReference type="InterPro" id="IPR003594">
    <property type="entry name" value="HATPase_dom"/>
</dbReference>
<evidence type="ECO:0000256" key="1">
    <source>
        <dbReference type="ARBA" id="ARBA00022679"/>
    </source>
</evidence>
<feature type="transmembrane region" description="Helical" evidence="5">
    <location>
        <begin position="26"/>
        <end position="46"/>
    </location>
</feature>
<dbReference type="SUPFAM" id="SSF55874">
    <property type="entry name" value="ATPase domain of HSP90 chaperone/DNA topoisomerase II/histidine kinase"/>
    <property type="match status" value="1"/>
</dbReference>
<evidence type="ECO:0000259" key="6">
    <source>
        <dbReference type="PROSITE" id="PS50109"/>
    </source>
</evidence>
<keyword evidence="2 7" id="KW-0418">Kinase</keyword>
<accession>A0ABW7NAA8</accession>
<evidence type="ECO:0000256" key="2">
    <source>
        <dbReference type="ARBA" id="ARBA00022777"/>
    </source>
</evidence>
<proteinExistence type="predicted"/>
<keyword evidence="4" id="KW-0175">Coiled coil</keyword>
<comment type="caution">
    <text evidence="7">The sequence shown here is derived from an EMBL/GenBank/DDBJ whole genome shotgun (WGS) entry which is preliminary data.</text>
</comment>
<evidence type="ECO:0000256" key="3">
    <source>
        <dbReference type="ARBA" id="ARBA00023012"/>
    </source>
</evidence>
<dbReference type="Gene3D" id="3.30.565.10">
    <property type="entry name" value="Histidine kinase-like ATPase, C-terminal domain"/>
    <property type="match status" value="1"/>
</dbReference>
<dbReference type="GO" id="GO:0016301">
    <property type="term" value="F:kinase activity"/>
    <property type="evidence" value="ECO:0007669"/>
    <property type="project" value="UniProtKB-KW"/>
</dbReference>
<dbReference type="PROSITE" id="PS50109">
    <property type="entry name" value="HIS_KIN"/>
    <property type="match status" value="1"/>
</dbReference>
<feature type="transmembrane region" description="Helical" evidence="5">
    <location>
        <begin position="83"/>
        <end position="100"/>
    </location>
</feature>
<name>A0ABW7NAA8_9BACT</name>
<evidence type="ECO:0000256" key="5">
    <source>
        <dbReference type="SAM" id="Phobius"/>
    </source>
</evidence>
<feature type="transmembrane region" description="Helical" evidence="5">
    <location>
        <begin position="52"/>
        <end position="71"/>
    </location>
</feature>
<dbReference type="Pfam" id="PF02518">
    <property type="entry name" value="HATPase_c"/>
    <property type="match status" value="1"/>
</dbReference>
<feature type="coiled-coil region" evidence="4">
    <location>
        <begin position="241"/>
        <end position="268"/>
    </location>
</feature>